<dbReference type="EMBL" id="CP017019">
    <property type="protein sequence ID" value="AOQ24591.1"/>
    <property type="molecule type" value="Genomic_DNA"/>
</dbReference>
<reference evidence="2 4" key="2">
    <citation type="submission" date="2019-05" db="EMBL/GenBank/DDBJ databases">
        <title>Genome sequence of Moorella thermoacetica ATCC 33924.</title>
        <authorList>
            <person name="Poehlein A."/>
            <person name="Bengelsdorf F.R."/>
            <person name="Duerre P."/>
            <person name="Daniel R."/>
        </authorList>
    </citation>
    <scope>NUCLEOTIDE SEQUENCE [LARGE SCALE GENOMIC DNA]</scope>
    <source>
        <strain evidence="2 4">ATCC 33924</strain>
    </source>
</reference>
<reference evidence="1 3" key="1">
    <citation type="submission" date="2016-08" db="EMBL/GenBank/DDBJ databases">
        <title>Moorella thermoacetica DSM 103132.</title>
        <authorList>
            <person name="Jendresen C.B."/>
            <person name="Redl S.M."/>
            <person name="Jensen T.O."/>
            <person name="Nielsen A.T."/>
        </authorList>
    </citation>
    <scope>NUCLEOTIDE SEQUENCE [LARGE SCALE GENOMIC DNA]</scope>
    <source>
        <strain evidence="1 3">DSM 103132</strain>
    </source>
</reference>
<gene>
    <name evidence="1" type="ORF">Maut_02161</name>
    <name evidence="2" type="ORF">MTAT_19340</name>
</gene>
<name>A0AAC9HK63_NEOTH</name>
<evidence type="ECO:0000313" key="4">
    <source>
        <dbReference type="Proteomes" id="UP000322283"/>
    </source>
</evidence>
<keyword evidence="4" id="KW-1185">Reference proteome</keyword>
<proteinExistence type="predicted"/>
<dbReference type="RefSeq" id="WP_069590308.1">
    <property type="nucleotide sequence ID" value="NZ_CP017019.1"/>
</dbReference>
<protein>
    <submittedName>
        <fullName evidence="1">Uncharacterized protein</fullName>
    </submittedName>
</protein>
<accession>A0AAC9HK63</accession>
<dbReference type="Proteomes" id="UP000322283">
    <property type="component" value="Unassembled WGS sequence"/>
</dbReference>
<evidence type="ECO:0000313" key="2">
    <source>
        <dbReference type="EMBL" id="TYL12692.1"/>
    </source>
</evidence>
<evidence type="ECO:0000313" key="3">
    <source>
        <dbReference type="Proteomes" id="UP000094598"/>
    </source>
</evidence>
<dbReference type="Proteomes" id="UP000094598">
    <property type="component" value="Chromosome"/>
</dbReference>
<dbReference type="EMBL" id="VCDX01000006">
    <property type="protein sequence ID" value="TYL12692.1"/>
    <property type="molecule type" value="Genomic_DNA"/>
</dbReference>
<sequence length="155" mass="18312">MSKPIAITTGVHNANDVDWFWEEEGIDLAWEEHLRVCPNKYHDFCGPEIAGTTLYGDWVKEKGQYHPKRGGRFAAIYNPEYHTIQVLRSRYVIQCHHCSPCYPDQGDVDTPGDIWAYCLPPDLMREEWIKENTHRIYQYVKTTRSHFWKKLNQVI</sequence>
<dbReference type="AlphaFoldDB" id="A0AAC9HK63"/>
<evidence type="ECO:0000313" key="1">
    <source>
        <dbReference type="EMBL" id="AOQ24591.1"/>
    </source>
</evidence>
<organism evidence="1 3">
    <name type="scientific">Neomoorella thermoacetica</name>
    <name type="common">Clostridium thermoaceticum</name>
    <dbReference type="NCBI Taxonomy" id="1525"/>
    <lineage>
        <taxon>Bacteria</taxon>
        <taxon>Bacillati</taxon>
        <taxon>Bacillota</taxon>
        <taxon>Clostridia</taxon>
        <taxon>Neomoorellales</taxon>
        <taxon>Neomoorellaceae</taxon>
        <taxon>Neomoorella</taxon>
    </lineage>
</organism>